<keyword evidence="5" id="KW-0411">Iron-sulfur</keyword>
<keyword evidence="9" id="KW-1185">Reference proteome</keyword>
<dbReference type="PANTHER" id="PTHR43728">
    <property type="entry name" value="SLR0304 PROTEIN"/>
    <property type="match status" value="1"/>
</dbReference>
<proteinExistence type="predicted"/>
<keyword evidence="3" id="KW-0479">Metal-binding</keyword>
<dbReference type="GO" id="GO:0051536">
    <property type="term" value="F:iron-sulfur cluster binding"/>
    <property type="evidence" value="ECO:0007669"/>
    <property type="project" value="UniProtKB-KW"/>
</dbReference>
<dbReference type="InterPro" id="IPR013785">
    <property type="entry name" value="Aldolase_TIM"/>
</dbReference>
<accession>A0A517N0U3</accession>
<dbReference type="AlphaFoldDB" id="A0A517N0U3"/>
<sequence>MSAAKTSMLHRNAPLAIASTQLQVLSANPRVPTFSDRVLDAGVGKLVASGLEVLQVNLGKLCNMTCSHCHVDAGPDRREIMQKETIDQCLDVLRRHPSIKTVDLTGGAPEMNPHFRHMVQEARLLGRHVIDRCNLTILLAKGYEGLSEFLATHQVEIVASLPCYLEENADAQRGDGAFAKSVEALRELNHLGYGTEGSGLTLTLVYNPVGPSLPPNQEKLQATYRRELEARYGIRFNQLFTITNMPISRYLDHLIATSQFEEYMQILVEAFNPAALSGLMCRSTLSVGWDGRLFDCDFNQMLDMEVGDGYPSTIDRFAYDSLCHREIVTSQHCFGCTAGAGSGCQGAISN</sequence>
<gene>
    <name evidence="8" type="ORF">HG15A2_40930</name>
</gene>
<dbReference type="Gene3D" id="3.20.20.70">
    <property type="entry name" value="Aldolase class I"/>
    <property type="match status" value="1"/>
</dbReference>
<evidence type="ECO:0000256" key="3">
    <source>
        <dbReference type="ARBA" id="ARBA00022723"/>
    </source>
</evidence>
<name>A0A517N0U3_9BACT</name>
<dbReference type="PANTHER" id="PTHR43728:SF1">
    <property type="entry name" value="FE-S OXIDOREDUCTASE"/>
    <property type="match status" value="1"/>
</dbReference>
<evidence type="ECO:0000313" key="8">
    <source>
        <dbReference type="EMBL" id="QDT00753.1"/>
    </source>
</evidence>
<comment type="cofactor">
    <cofactor evidence="1">
        <name>[4Fe-4S] cluster</name>
        <dbReference type="ChEBI" id="CHEBI:49883"/>
    </cofactor>
</comment>
<evidence type="ECO:0000256" key="2">
    <source>
        <dbReference type="ARBA" id="ARBA00022691"/>
    </source>
</evidence>
<keyword evidence="4" id="KW-0408">Iron</keyword>
<dbReference type="InterPro" id="IPR026351">
    <property type="entry name" value="rSAM_ArsS-like"/>
</dbReference>
<dbReference type="SFLD" id="SFLDS00029">
    <property type="entry name" value="Radical_SAM"/>
    <property type="match status" value="1"/>
</dbReference>
<dbReference type="RefSeq" id="WP_145062458.1">
    <property type="nucleotide sequence ID" value="NZ_CP036263.1"/>
</dbReference>
<dbReference type="KEGG" id="amob:HG15A2_40930"/>
<dbReference type="GO" id="GO:0046872">
    <property type="term" value="F:metal ion binding"/>
    <property type="evidence" value="ECO:0007669"/>
    <property type="project" value="UniProtKB-KW"/>
</dbReference>
<reference evidence="8 9" key="1">
    <citation type="submission" date="2019-02" db="EMBL/GenBank/DDBJ databases">
        <title>Deep-cultivation of Planctomycetes and their phenomic and genomic characterization uncovers novel biology.</title>
        <authorList>
            <person name="Wiegand S."/>
            <person name="Jogler M."/>
            <person name="Boedeker C."/>
            <person name="Pinto D."/>
            <person name="Vollmers J."/>
            <person name="Rivas-Marin E."/>
            <person name="Kohn T."/>
            <person name="Peeters S.H."/>
            <person name="Heuer A."/>
            <person name="Rast P."/>
            <person name="Oberbeckmann S."/>
            <person name="Bunk B."/>
            <person name="Jeske O."/>
            <person name="Meyerdierks A."/>
            <person name="Storesund J.E."/>
            <person name="Kallscheuer N."/>
            <person name="Luecker S."/>
            <person name="Lage O.M."/>
            <person name="Pohl T."/>
            <person name="Merkel B.J."/>
            <person name="Hornburger P."/>
            <person name="Mueller R.-W."/>
            <person name="Bruemmer F."/>
            <person name="Labrenz M."/>
            <person name="Spormann A.M."/>
            <person name="Op den Camp H."/>
            <person name="Overmann J."/>
            <person name="Amann R."/>
            <person name="Jetten M.S.M."/>
            <person name="Mascher T."/>
            <person name="Medema M.H."/>
            <person name="Devos D.P."/>
            <person name="Kaster A.-K."/>
            <person name="Ovreas L."/>
            <person name="Rohde M."/>
            <person name="Galperin M.Y."/>
            <person name="Jogler C."/>
        </authorList>
    </citation>
    <scope>NUCLEOTIDE SEQUENCE [LARGE SCALE GENOMIC DNA]</scope>
    <source>
        <strain evidence="8 9">HG15A2</strain>
    </source>
</reference>
<dbReference type="SFLD" id="SFLDG01067">
    <property type="entry name" value="SPASM/twitch_domain_containing"/>
    <property type="match status" value="1"/>
</dbReference>
<dbReference type="Pfam" id="PF04055">
    <property type="entry name" value="Radical_SAM"/>
    <property type="match status" value="1"/>
</dbReference>
<dbReference type="CDD" id="cd01335">
    <property type="entry name" value="Radical_SAM"/>
    <property type="match status" value="1"/>
</dbReference>
<organism evidence="8 9">
    <name type="scientific">Adhaeretor mobilis</name>
    <dbReference type="NCBI Taxonomy" id="1930276"/>
    <lineage>
        <taxon>Bacteria</taxon>
        <taxon>Pseudomonadati</taxon>
        <taxon>Planctomycetota</taxon>
        <taxon>Planctomycetia</taxon>
        <taxon>Pirellulales</taxon>
        <taxon>Lacipirellulaceae</taxon>
        <taxon>Adhaeretor</taxon>
    </lineage>
</organism>
<dbReference type="EMBL" id="CP036263">
    <property type="protein sequence ID" value="QDT00753.1"/>
    <property type="molecule type" value="Genomic_DNA"/>
</dbReference>
<dbReference type="Pfam" id="PF12345">
    <property type="entry name" value="DUF3641"/>
    <property type="match status" value="1"/>
</dbReference>
<dbReference type="GO" id="GO:0003824">
    <property type="term" value="F:catalytic activity"/>
    <property type="evidence" value="ECO:0007669"/>
    <property type="project" value="InterPro"/>
</dbReference>
<evidence type="ECO:0000259" key="6">
    <source>
        <dbReference type="Pfam" id="PF04055"/>
    </source>
</evidence>
<evidence type="ECO:0000256" key="4">
    <source>
        <dbReference type="ARBA" id="ARBA00023004"/>
    </source>
</evidence>
<dbReference type="Proteomes" id="UP000319852">
    <property type="component" value="Chromosome"/>
</dbReference>
<evidence type="ECO:0000313" key="9">
    <source>
        <dbReference type="Proteomes" id="UP000319852"/>
    </source>
</evidence>
<evidence type="ECO:0000256" key="1">
    <source>
        <dbReference type="ARBA" id="ARBA00001966"/>
    </source>
</evidence>
<feature type="domain" description="Radical SAM core" evidence="6">
    <location>
        <begin position="57"/>
        <end position="195"/>
    </location>
</feature>
<dbReference type="InterPro" id="IPR024521">
    <property type="entry name" value="ArsS-like_C"/>
</dbReference>
<dbReference type="InterPro" id="IPR058240">
    <property type="entry name" value="rSAM_sf"/>
</dbReference>
<evidence type="ECO:0000259" key="7">
    <source>
        <dbReference type="Pfam" id="PF12345"/>
    </source>
</evidence>
<dbReference type="SUPFAM" id="SSF102114">
    <property type="entry name" value="Radical SAM enzymes"/>
    <property type="match status" value="1"/>
</dbReference>
<feature type="domain" description="Arsenosugar biosynthesis radical SAM protein ArsS-like C-terminal" evidence="7">
    <location>
        <begin position="213"/>
        <end position="347"/>
    </location>
</feature>
<evidence type="ECO:0000256" key="5">
    <source>
        <dbReference type="ARBA" id="ARBA00023014"/>
    </source>
</evidence>
<dbReference type="NCBIfam" id="TIGR04167">
    <property type="entry name" value="rSAM_SeCys"/>
    <property type="match status" value="1"/>
</dbReference>
<dbReference type="OrthoDB" id="9810775at2"/>
<keyword evidence="2" id="KW-0949">S-adenosyl-L-methionine</keyword>
<dbReference type="InterPro" id="IPR007197">
    <property type="entry name" value="rSAM"/>
</dbReference>
<protein>
    <submittedName>
        <fullName evidence="8">Molybdenum cofactor biosynthesis protein A</fullName>
    </submittedName>
</protein>